<protein>
    <submittedName>
        <fullName evidence="3">Glycosyl transferase family 1</fullName>
    </submittedName>
</protein>
<evidence type="ECO:0000313" key="4">
    <source>
        <dbReference type="Proteomes" id="UP000033618"/>
    </source>
</evidence>
<name>A0A0F5JWA4_9BURK</name>
<dbReference type="Pfam" id="PF03033">
    <property type="entry name" value="Glyco_transf_28"/>
    <property type="match status" value="1"/>
</dbReference>
<dbReference type="AlphaFoldDB" id="A0A0F5JWA4"/>
<dbReference type="GO" id="GO:0005975">
    <property type="term" value="P:carbohydrate metabolic process"/>
    <property type="evidence" value="ECO:0007669"/>
    <property type="project" value="InterPro"/>
</dbReference>
<proteinExistence type="predicted"/>
<dbReference type="SUPFAM" id="SSF53756">
    <property type="entry name" value="UDP-Glycosyltransferase/glycogen phosphorylase"/>
    <property type="match status" value="1"/>
</dbReference>
<dbReference type="PANTHER" id="PTHR48050:SF13">
    <property type="entry name" value="STEROL 3-BETA-GLUCOSYLTRANSFERASE UGT80A2"/>
    <property type="match status" value="1"/>
</dbReference>
<dbReference type="Pfam" id="PF06722">
    <property type="entry name" value="EryCIII-like_C"/>
    <property type="match status" value="1"/>
</dbReference>
<dbReference type="PATRIC" id="fig|28092.6.peg.4457"/>
<dbReference type="PANTHER" id="PTHR48050">
    <property type="entry name" value="STEROL 3-BETA-GLUCOSYLTRANSFERASE"/>
    <property type="match status" value="1"/>
</dbReference>
<reference evidence="3 4" key="1">
    <citation type="submission" date="2015-03" db="EMBL/GenBank/DDBJ databases">
        <title>Draft Genome Sequence of Burkholderia andropogonis type strain ICMP2807, isolated from Sorghum bicolor.</title>
        <authorList>
            <person name="Lopes-Santos L."/>
            <person name="Castro D.B."/>
            <person name="Ottoboni L.M."/>
            <person name="Park D."/>
            <person name="Weirc B.S."/>
            <person name="Destefano S.A."/>
        </authorList>
    </citation>
    <scope>NUCLEOTIDE SEQUENCE [LARGE SCALE GENOMIC DNA]</scope>
    <source>
        <strain evidence="3 4">ICMP2807</strain>
    </source>
</reference>
<dbReference type="InterPro" id="IPR050426">
    <property type="entry name" value="Glycosyltransferase_28"/>
</dbReference>
<keyword evidence="3" id="KW-0808">Transferase</keyword>
<keyword evidence="4" id="KW-1185">Reference proteome</keyword>
<dbReference type="CDD" id="cd03784">
    <property type="entry name" value="GT1_Gtf-like"/>
    <property type="match status" value="1"/>
</dbReference>
<dbReference type="Proteomes" id="UP000033618">
    <property type="component" value="Unassembled WGS sequence"/>
</dbReference>
<organism evidence="3 4">
    <name type="scientific">Robbsia andropogonis</name>
    <dbReference type="NCBI Taxonomy" id="28092"/>
    <lineage>
        <taxon>Bacteria</taxon>
        <taxon>Pseudomonadati</taxon>
        <taxon>Pseudomonadota</taxon>
        <taxon>Betaproteobacteria</taxon>
        <taxon>Burkholderiales</taxon>
        <taxon>Burkholderiaceae</taxon>
        <taxon>Robbsia</taxon>
    </lineage>
</organism>
<dbReference type="RefSeq" id="WP_024904335.1">
    <property type="nucleotide sequence ID" value="NZ_CADFGU010000003.1"/>
</dbReference>
<dbReference type="InterPro" id="IPR010610">
    <property type="entry name" value="EryCIII-like_C"/>
</dbReference>
<dbReference type="GO" id="GO:0008194">
    <property type="term" value="F:UDP-glycosyltransferase activity"/>
    <property type="evidence" value="ECO:0007669"/>
    <property type="project" value="InterPro"/>
</dbReference>
<dbReference type="GO" id="GO:0016758">
    <property type="term" value="F:hexosyltransferase activity"/>
    <property type="evidence" value="ECO:0007669"/>
    <property type="project" value="InterPro"/>
</dbReference>
<gene>
    <name evidence="3" type="ORF">WM40_18985</name>
</gene>
<dbReference type="STRING" id="28092.WM40_18985"/>
<evidence type="ECO:0000313" key="3">
    <source>
        <dbReference type="EMBL" id="KKB62113.1"/>
    </source>
</evidence>
<dbReference type="GO" id="GO:0033072">
    <property type="term" value="P:vancomycin biosynthetic process"/>
    <property type="evidence" value="ECO:0007669"/>
    <property type="project" value="UniProtKB-ARBA"/>
</dbReference>
<evidence type="ECO:0000259" key="2">
    <source>
        <dbReference type="Pfam" id="PF06722"/>
    </source>
</evidence>
<feature type="domain" description="Glycosyltransferase family 28 N-terminal" evidence="1">
    <location>
        <begin position="4"/>
        <end position="136"/>
    </location>
</feature>
<comment type="caution">
    <text evidence="3">The sequence shown here is derived from an EMBL/GenBank/DDBJ whole genome shotgun (WGS) entry which is preliminary data.</text>
</comment>
<dbReference type="InterPro" id="IPR004276">
    <property type="entry name" value="GlycoTrans_28_N"/>
</dbReference>
<dbReference type="EMBL" id="LAQU01000024">
    <property type="protein sequence ID" value="KKB62113.1"/>
    <property type="molecule type" value="Genomic_DNA"/>
</dbReference>
<feature type="domain" description="Erythromycin biosynthesis protein CIII-like C-terminal" evidence="2">
    <location>
        <begin position="293"/>
        <end position="392"/>
    </location>
</feature>
<dbReference type="OrthoDB" id="9805366at2"/>
<accession>A0A0F5JWA4</accession>
<dbReference type="InterPro" id="IPR002213">
    <property type="entry name" value="UDP_glucos_trans"/>
</dbReference>
<sequence length="423" mass="45966">MSQIVITAIGSAGDVHPLLGIGRALARRGHRVVFCSHPPFEELALKEGFRFVPIGTRAEYESAINNPALWHPRTSFRTLWNVIAPSIRPHYDALCTLVDDDTVLVGTLWAFAARLMQELHQVPYISVQISPSTLLSAIAPPTHKRMNLPTWLPLPVKKQCLAFLEKKMLDKTCGPALNQVRASLGLPPATRILGRWMHSTDSVLCLFPAWFATPQADWPTNHWMSGFPLFDDVAAQRLDGEVTGFLATGNAPVVFTPGSTGIDAHTYFGAVDKAIRNTGMRAIVLARNTGDRWRDRPDVLVREFVPMSALLPRCAGIVHHGGIGTAALAYAAGVPQIVTPFAHDQFDNAQRIVKSGCGVRLDSPIDGAVLTEALKSVIRNPEMASRCAEAAQRVLQAGDCCDAAAQHIEGFASRAARVEKKAA</sequence>
<evidence type="ECO:0000259" key="1">
    <source>
        <dbReference type="Pfam" id="PF03033"/>
    </source>
</evidence>
<dbReference type="Gene3D" id="3.40.50.2000">
    <property type="entry name" value="Glycogen Phosphorylase B"/>
    <property type="match status" value="2"/>
</dbReference>